<evidence type="ECO:0000256" key="1">
    <source>
        <dbReference type="ARBA" id="ARBA00000085"/>
    </source>
</evidence>
<dbReference type="SUPFAM" id="SSF47384">
    <property type="entry name" value="Homodimeric domain of signal transducing histidine kinase"/>
    <property type="match status" value="1"/>
</dbReference>
<keyword evidence="5" id="KW-0597">Phosphoprotein</keyword>
<evidence type="ECO:0000313" key="16">
    <source>
        <dbReference type="EMBL" id="VDC26721.1"/>
    </source>
</evidence>
<keyword evidence="12" id="KW-1133">Transmembrane helix</keyword>
<evidence type="ECO:0000256" key="4">
    <source>
        <dbReference type="ARBA" id="ARBA00022475"/>
    </source>
</evidence>
<dbReference type="SMART" id="SM00091">
    <property type="entry name" value="PAS"/>
    <property type="match status" value="1"/>
</dbReference>
<dbReference type="SUPFAM" id="SSF55874">
    <property type="entry name" value="ATPase domain of HSP90 chaperone/DNA topoisomerase II/histidine kinase"/>
    <property type="match status" value="1"/>
</dbReference>
<dbReference type="SUPFAM" id="SSF55785">
    <property type="entry name" value="PYP-like sensor domain (PAS domain)"/>
    <property type="match status" value="1"/>
</dbReference>
<evidence type="ECO:0000259" key="14">
    <source>
        <dbReference type="PROSITE" id="PS50112"/>
    </source>
</evidence>
<evidence type="ECO:0000256" key="6">
    <source>
        <dbReference type="ARBA" id="ARBA00022679"/>
    </source>
</evidence>
<dbReference type="NCBIfam" id="NF046044">
    <property type="entry name" value="PnpS"/>
    <property type="match status" value="1"/>
</dbReference>
<dbReference type="Gene3D" id="3.30.565.10">
    <property type="entry name" value="Histidine kinase-like ATPase, C-terminal domain"/>
    <property type="match status" value="1"/>
</dbReference>
<dbReference type="InterPro" id="IPR003594">
    <property type="entry name" value="HATPase_dom"/>
</dbReference>
<keyword evidence="8" id="KW-0418">Kinase</keyword>
<dbReference type="PANTHER" id="PTHR45453">
    <property type="entry name" value="PHOSPHATE REGULON SENSOR PROTEIN PHOR"/>
    <property type="match status" value="1"/>
</dbReference>
<dbReference type="InterPro" id="IPR036890">
    <property type="entry name" value="HATPase_C_sf"/>
</dbReference>
<dbReference type="EMBL" id="UXAV01000037">
    <property type="protein sequence ID" value="VDC26721.1"/>
    <property type="molecule type" value="Genomic_DNA"/>
</dbReference>
<keyword evidence="6 16" id="KW-0808">Transferase</keyword>
<dbReference type="Proteomes" id="UP000270468">
    <property type="component" value="Unassembled WGS sequence"/>
</dbReference>
<evidence type="ECO:0000256" key="5">
    <source>
        <dbReference type="ARBA" id="ARBA00022553"/>
    </source>
</evidence>
<dbReference type="InterPro" id="IPR050351">
    <property type="entry name" value="BphY/WalK/GraS-like"/>
</dbReference>
<dbReference type="Pfam" id="PF00989">
    <property type="entry name" value="PAS"/>
    <property type="match status" value="1"/>
</dbReference>
<dbReference type="FunFam" id="1.10.287.130:FF:000001">
    <property type="entry name" value="Two-component sensor histidine kinase"/>
    <property type="match status" value="1"/>
</dbReference>
<evidence type="ECO:0000256" key="2">
    <source>
        <dbReference type="ARBA" id="ARBA00004651"/>
    </source>
</evidence>
<dbReference type="GO" id="GO:0005886">
    <property type="term" value="C:plasma membrane"/>
    <property type="evidence" value="ECO:0007669"/>
    <property type="project" value="UniProtKB-SubCell"/>
</dbReference>
<accession>A0A3P5X7F0</accession>
<dbReference type="GO" id="GO:0016036">
    <property type="term" value="P:cellular response to phosphate starvation"/>
    <property type="evidence" value="ECO:0007669"/>
    <property type="project" value="TreeGrafter"/>
</dbReference>
<evidence type="ECO:0000256" key="10">
    <source>
        <dbReference type="ARBA" id="ARBA00023012"/>
    </source>
</evidence>
<dbReference type="RefSeq" id="WP_124069859.1">
    <property type="nucleotide sequence ID" value="NZ_CBCRXF010000004.1"/>
</dbReference>
<dbReference type="SMART" id="SM00388">
    <property type="entry name" value="HisKA"/>
    <property type="match status" value="1"/>
</dbReference>
<dbReference type="CDD" id="cd00075">
    <property type="entry name" value="HATPase"/>
    <property type="match status" value="1"/>
</dbReference>
<dbReference type="Gene3D" id="6.10.340.10">
    <property type="match status" value="1"/>
</dbReference>
<dbReference type="PANTHER" id="PTHR45453:SF1">
    <property type="entry name" value="PHOSPHATE REGULON SENSOR PROTEIN PHOR"/>
    <property type="match status" value="1"/>
</dbReference>
<dbReference type="PROSITE" id="PS50112">
    <property type="entry name" value="PAS"/>
    <property type="match status" value="1"/>
</dbReference>
<dbReference type="InterPro" id="IPR003660">
    <property type="entry name" value="HAMP_dom"/>
</dbReference>
<dbReference type="Gene3D" id="1.10.287.130">
    <property type="match status" value="1"/>
</dbReference>
<dbReference type="InterPro" id="IPR036097">
    <property type="entry name" value="HisK_dim/P_sf"/>
</dbReference>
<dbReference type="FunFam" id="3.30.565.10:FF:000006">
    <property type="entry name" value="Sensor histidine kinase WalK"/>
    <property type="match status" value="1"/>
</dbReference>
<dbReference type="PROSITE" id="PS50885">
    <property type="entry name" value="HAMP"/>
    <property type="match status" value="1"/>
</dbReference>
<dbReference type="Pfam" id="PF00512">
    <property type="entry name" value="HisKA"/>
    <property type="match status" value="1"/>
</dbReference>
<dbReference type="EC" id="2.7.13.3" evidence="3"/>
<evidence type="ECO:0000256" key="9">
    <source>
        <dbReference type="ARBA" id="ARBA00022840"/>
    </source>
</evidence>
<dbReference type="CDD" id="cd06225">
    <property type="entry name" value="HAMP"/>
    <property type="match status" value="1"/>
</dbReference>
<feature type="domain" description="HAMP" evidence="15">
    <location>
        <begin position="71"/>
        <end position="123"/>
    </location>
</feature>
<sequence length="472" mass="52469">MKSGLYARLVLACAILLSVLLTGLGIVLGQFFPLFAGNTDLTIQHHYWLYLITVLVVAFLISLFVAARMMLQYAKPIDEITRIAVRIAEGDYLARTRMNGPEYDNELSIAINKIASNLQEMSLLRTMENERLKTLVESMGSGLLMFGRGGTVNLVNGVLEKTFGLSKKSIMGMTYKEIGLPPVVETLIDDVFMTEQVHESQVQLDGENSTAYVSVYGAPVIGRHGNWLGIVVVMHDITKLIRLEKVRKDFVANVSHELRTPVTSIKGFTETLLEGAMDDPAVMKMFLGIIQKESDRLHLLIDDLLALSGMESEGFTLQYATVDMKDVIDDALSAVSRNLEQKKMKTITNIPGHITIEGDIVRLVQVMVNLLTNAINYSSENKTITISVTDANERIRIEISDEGIGIEHLELPRLFERFYRVDRARSRDSGGTGLGLAIVKHLIESHNGTVDVESEIGVGTTFQIHLPKKQDY</sequence>
<evidence type="ECO:0000256" key="12">
    <source>
        <dbReference type="SAM" id="Phobius"/>
    </source>
</evidence>
<dbReference type="GO" id="GO:0000155">
    <property type="term" value="F:phosphorelay sensor kinase activity"/>
    <property type="evidence" value="ECO:0007669"/>
    <property type="project" value="InterPro"/>
</dbReference>
<reference evidence="16 17" key="1">
    <citation type="submission" date="2018-11" db="EMBL/GenBank/DDBJ databases">
        <authorList>
            <person name="Criscuolo A."/>
        </authorList>
    </citation>
    <scope>NUCLEOTIDE SEQUENCE [LARGE SCALE GENOMIC DNA]</scope>
    <source>
        <strain evidence="16">ATB-66</strain>
    </source>
</reference>
<dbReference type="PRINTS" id="PR00344">
    <property type="entry name" value="BCTRLSENSOR"/>
</dbReference>
<evidence type="ECO:0000256" key="11">
    <source>
        <dbReference type="ARBA" id="ARBA00023136"/>
    </source>
</evidence>
<protein>
    <recommendedName>
        <fullName evidence="3">histidine kinase</fullName>
        <ecNumber evidence="3">2.7.13.3</ecNumber>
    </recommendedName>
</protein>
<dbReference type="Pfam" id="PF02518">
    <property type="entry name" value="HATPase_c"/>
    <property type="match status" value="1"/>
</dbReference>
<evidence type="ECO:0000259" key="13">
    <source>
        <dbReference type="PROSITE" id="PS50109"/>
    </source>
</evidence>
<dbReference type="GO" id="GO:0006355">
    <property type="term" value="P:regulation of DNA-templated transcription"/>
    <property type="evidence" value="ECO:0007669"/>
    <property type="project" value="InterPro"/>
</dbReference>
<evidence type="ECO:0000256" key="8">
    <source>
        <dbReference type="ARBA" id="ARBA00022777"/>
    </source>
</evidence>
<keyword evidence="10" id="KW-0902">Two-component regulatory system</keyword>
<dbReference type="Gene3D" id="3.30.450.20">
    <property type="entry name" value="PAS domain"/>
    <property type="match status" value="1"/>
</dbReference>
<keyword evidence="12" id="KW-0812">Transmembrane</keyword>
<dbReference type="InterPro" id="IPR003661">
    <property type="entry name" value="HisK_dim/P_dom"/>
</dbReference>
<feature type="domain" description="PAS" evidence="14">
    <location>
        <begin position="128"/>
        <end position="172"/>
    </location>
</feature>
<evidence type="ECO:0000259" key="15">
    <source>
        <dbReference type="PROSITE" id="PS50885"/>
    </source>
</evidence>
<dbReference type="NCBIfam" id="TIGR00229">
    <property type="entry name" value="sensory_box"/>
    <property type="match status" value="1"/>
</dbReference>
<feature type="transmembrane region" description="Helical" evidence="12">
    <location>
        <begin position="45"/>
        <end position="67"/>
    </location>
</feature>
<dbReference type="OrthoDB" id="9813151at2"/>
<comment type="subcellular location">
    <subcellularLocation>
        <location evidence="2">Cell membrane</location>
        <topology evidence="2">Multi-pass membrane protein</topology>
    </subcellularLocation>
</comment>
<dbReference type="GO" id="GO:0005524">
    <property type="term" value="F:ATP binding"/>
    <property type="evidence" value="ECO:0007669"/>
    <property type="project" value="UniProtKB-KW"/>
</dbReference>
<evidence type="ECO:0000256" key="3">
    <source>
        <dbReference type="ARBA" id="ARBA00012438"/>
    </source>
</evidence>
<keyword evidence="4" id="KW-1003">Cell membrane</keyword>
<keyword evidence="7" id="KW-0547">Nucleotide-binding</keyword>
<proteinExistence type="predicted"/>
<comment type="catalytic activity">
    <reaction evidence="1">
        <text>ATP + protein L-histidine = ADP + protein N-phospho-L-histidine.</text>
        <dbReference type="EC" id="2.7.13.3"/>
    </reaction>
</comment>
<dbReference type="InterPro" id="IPR000014">
    <property type="entry name" value="PAS"/>
</dbReference>
<dbReference type="InterPro" id="IPR004358">
    <property type="entry name" value="Sig_transdc_His_kin-like_C"/>
</dbReference>
<dbReference type="InterPro" id="IPR035965">
    <property type="entry name" value="PAS-like_dom_sf"/>
</dbReference>
<keyword evidence="9" id="KW-0067">ATP-binding</keyword>
<dbReference type="InterPro" id="IPR005467">
    <property type="entry name" value="His_kinase_dom"/>
</dbReference>
<gene>
    <name evidence="16" type="primary">phoR_2</name>
    <name evidence="16" type="ORF">FILTAD_01480</name>
</gene>
<organism evidence="16 17">
    <name type="scientific">Filibacter tadaridae</name>
    <dbReference type="NCBI Taxonomy" id="2483811"/>
    <lineage>
        <taxon>Bacteria</taxon>
        <taxon>Bacillati</taxon>
        <taxon>Bacillota</taxon>
        <taxon>Bacilli</taxon>
        <taxon>Bacillales</taxon>
        <taxon>Caryophanaceae</taxon>
        <taxon>Filibacter</taxon>
    </lineage>
</organism>
<keyword evidence="11 12" id="KW-0472">Membrane</keyword>
<dbReference type="PROSITE" id="PS50109">
    <property type="entry name" value="HIS_KIN"/>
    <property type="match status" value="1"/>
</dbReference>
<feature type="domain" description="Histidine kinase" evidence="13">
    <location>
        <begin position="253"/>
        <end position="470"/>
    </location>
</feature>
<evidence type="ECO:0000256" key="7">
    <source>
        <dbReference type="ARBA" id="ARBA00022741"/>
    </source>
</evidence>
<dbReference type="GO" id="GO:0004721">
    <property type="term" value="F:phosphoprotein phosphatase activity"/>
    <property type="evidence" value="ECO:0007669"/>
    <property type="project" value="TreeGrafter"/>
</dbReference>
<dbReference type="InterPro" id="IPR013767">
    <property type="entry name" value="PAS_fold"/>
</dbReference>
<dbReference type="AlphaFoldDB" id="A0A3P5X7F0"/>
<name>A0A3P5X7F0_9BACL</name>
<keyword evidence="17" id="KW-1185">Reference proteome</keyword>
<dbReference type="CDD" id="cd00082">
    <property type="entry name" value="HisKA"/>
    <property type="match status" value="1"/>
</dbReference>
<dbReference type="SMART" id="SM00387">
    <property type="entry name" value="HATPase_c"/>
    <property type="match status" value="1"/>
</dbReference>
<evidence type="ECO:0000313" key="17">
    <source>
        <dbReference type="Proteomes" id="UP000270468"/>
    </source>
</evidence>